<keyword evidence="7 25" id="KW-0808">Transferase</keyword>
<dbReference type="FunFam" id="1.10.287.130:FF:000004">
    <property type="entry name" value="Ethylene receptor 1"/>
    <property type="match status" value="1"/>
</dbReference>
<keyword evidence="8 21" id="KW-0812">Transmembrane</keyword>
<dbReference type="Gene3D" id="3.30.450.40">
    <property type="match status" value="1"/>
</dbReference>
<reference evidence="25" key="1">
    <citation type="submission" date="2019-08" db="EMBL/GenBank/DDBJ databases">
        <title>Reference gene set and small RNA set construction with multiple tissues from Davidia involucrata Baill.</title>
        <authorList>
            <person name="Yang H."/>
            <person name="Zhou C."/>
            <person name="Li G."/>
            <person name="Wang J."/>
            <person name="Gao P."/>
            <person name="Wang M."/>
            <person name="Wang R."/>
            <person name="Zhao Y."/>
        </authorList>
    </citation>
    <scope>NUCLEOTIDE SEQUENCE</scope>
    <source>
        <tissue evidence="25">Mixed with DoveR01_LX</tissue>
    </source>
</reference>
<dbReference type="InterPro" id="IPR058544">
    <property type="entry name" value="ETR1_N"/>
</dbReference>
<keyword evidence="10" id="KW-0547">Nucleotide-binding</keyword>
<evidence type="ECO:0000256" key="14">
    <source>
        <dbReference type="ARBA" id="ARBA00022840"/>
    </source>
</evidence>
<gene>
    <name evidence="23" type="ORF">Din_002986</name>
    <name evidence="24" type="ORF">Din_002987</name>
    <name evidence="25" type="ORF">Din_002988</name>
</gene>
<dbReference type="FunFam" id="3.30.565.10:FF:000030">
    <property type="entry name" value="Ethylene receptor 1"/>
    <property type="match status" value="1"/>
</dbReference>
<evidence type="ECO:0000256" key="3">
    <source>
        <dbReference type="ARBA" id="ARBA00004477"/>
    </source>
</evidence>
<dbReference type="SUPFAM" id="SSF55781">
    <property type="entry name" value="GAF domain-like"/>
    <property type="match status" value="1"/>
</dbReference>
<comment type="cofactor">
    <cofactor evidence="2">
        <name>Cu cation</name>
        <dbReference type="ChEBI" id="CHEBI:23378"/>
    </cofactor>
</comment>
<dbReference type="Pfam" id="PF02518">
    <property type="entry name" value="HATPase_c"/>
    <property type="match status" value="1"/>
</dbReference>
<evidence type="ECO:0000256" key="8">
    <source>
        <dbReference type="ARBA" id="ARBA00022692"/>
    </source>
</evidence>
<keyword evidence="6" id="KW-0597">Phosphoprotein</keyword>
<dbReference type="InterPro" id="IPR005467">
    <property type="entry name" value="His_kinase_dom"/>
</dbReference>
<name>A0A5B6YNZ4_DAVIN</name>
<accession>A0A5B6YNZ4</accession>
<keyword evidence="18 21" id="KW-0472">Membrane</keyword>
<keyword evidence="12" id="KW-0418">Kinase</keyword>
<dbReference type="SUPFAM" id="SSF55874">
    <property type="entry name" value="ATPase domain of HSP90 chaperone/DNA topoisomerase II/histidine kinase"/>
    <property type="match status" value="1"/>
</dbReference>
<evidence type="ECO:0000256" key="11">
    <source>
        <dbReference type="ARBA" id="ARBA00022745"/>
    </source>
</evidence>
<dbReference type="SMART" id="SM00387">
    <property type="entry name" value="HATPase_c"/>
    <property type="match status" value="1"/>
</dbReference>
<dbReference type="GO" id="GO:0046872">
    <property type="term" value="F:metal ion binding"/>
    <property type="evidence" value="ECO:0007669"/>
    <property type="project" value="UniProtKB-KW"/>
</dbReference>
<evidence type="ECO:0000256" key="1">
    <source>
        <dbReference type="ARBA" id="ARBA00000085"/>
    </source>
</evidence>
<keyword evidence="16" id="KW-0186">Copper</keyword>
<evidence type="ECO:0000313" key="25">
    <source>
        <dbReference type="EMBL" id="MPA33547.1"/>
    </source>
</evidence>
<evidence type="ECO:0000256" key="21">
    <source>
        <dbReference type="SAM" id="Phobius"/>
    </source>
</evidence>
<dbReference type="EMBL" id="GHES01002988">
    <property type="protein sequence ID" value="MPA33547.1"/>
    <property type="molecule type" value="Transcribed_RNA"/>
</dbReference>
<dbReference type="GO" id="GO:0005789">
    <property type="term" value="C:endoplasmic reticulum membrane"/>
    <property type="evidence" value="ECO:0007669"/>
    <property type="project" value="UniProtKB-SubCell"/>
</dbReference>
<dbReference type="GO" id="GO:0051740">
    <property type="term" value="F:ethylene binding"/>
    <property type="evidence" value="ECO:0007669"/>
    <property type="project" value="UniProtKB-ARBA"/>
</dbReference>
<evidence type="ECO:0000256" key="5">
    <source>
        <dbReference type="ARBA" id="ARBA00012438"/>
    </source>
</evidence>
<keyword evidence="9" id="KW-0479">Metal-binding</keyword>
<protein>
    <recommendedName>
        <fullName evidence="5">histidine kinase</fullName>
        <ecNumber evidence="5">2.7.13.3</ecNumber>
    </recommendedName>
</protein>
<dbReference type="SUPFAM" id="SSF47384">
    <property type="entry name" value="Homodimeric domain of signal transducing histidine kinase"/>
    <property type="match status" value="1"/>
</dbReference>
<evidence type="ECO:0000256" key="16">
    <source>
        <dbReference type="ARBA" id="ARBA00023008"/>
    </source>
</evidence>
<evidence type="ECO:0000259" key="22">
    <source>
        <dbReference type="PROSITE" id="PS50109"/>
    </source>
</evidence>
<evidence type="ECO:0000313" key="24">
    <source>
        <dbReference type="EMBL" id="MPA33546.1"/>
    </source>
</evidence>
<evidence type="ECO:0000256" key="13">
    <source>
        <dbReference type="ARBA" id="ARBA00022824"/>
    </source>
</evidence>
<feature type="transmembrane region" description="Helical" evidence="21">
    <location>
        <begin position="85"/>
        <end position="111"/>
    </location>
</feature>
<feature type="transmembrane region" description="Helical" evidence="21">
    <location>
        <begin position="55"/>
        <end position="73"/>
    </location>
</feature>
<evidence type="ECO:0000256" key="19">
    <source>
        <dbReference type="ARBA" id="ARBA00023157"/>
    </source>
</evidence>
<dbReference type="Pfam" id="PF00512">
    <property type="entry name" value="HisKA"/>
    <property type="match status" value="1"/>
</dbReference>
<keyword evidence="17" id="KW-0902">Two-component regulatory system</keyword>
<evidence type="ECO:0000256" key="7">
    <source>
        <dbReference type="ARBA" id="ARBA00022679"/>
    </source>
</evidence>
<dbReference type="EMBL" id="GHES01002986">
    <property type="protein sequence ID" value="MPA33545.1"/>
    <property type="molecule type" value="Transcribed_RNA"/>
</dbReference>
<dbReference type="PANTHER" id="PTHR24423">
    <property type="entry name" value="TWO-COMPONENT SENSOR HISTIDINE KINASE"/>
    <property type="match status" value="1"/>
</dbReference>
<evidence type="ECO:0000256" key="17">
    <source>
        <dbReference type="ARBA" id="ARBA00023012"/>
    </source>
</evidence>
<dbReference type="SMART" id="SM00388">
    <property type="entry name" value="HisKA"/>
    <property type="match status" value="1"/>
</dbReference>
<keyword evidence="19" id="KW-1015">Disulfide bond</keyword>
<dbReference type="CDD" id="cd00082">
    <property type="entry name" value="HisKA"/>
    <property type="match status" value="1"/>
</dbReference>
<dbReference type="InterPro" id="IPR036097">
    <property type="entry name" value="HisK_dim/P_sf"/>
</dbReference>
<evidence type="ECO:0000256" key="18">
    <source>
        <dbReference type="ARBA" id="ARBA00023136"/>
    </source>
</evidence>
<dbReference type="Gene3D" id="3.30.565.10">
    <property type="entry name" value="Histidine kinase-like ATPase, C-terminal domain"/>
    <property type="match status" value="1"/>
</dbReference>
<dbReference type="GO" id="GO:0005524">
    <property type="term" value="F:ATP binding"/>
    <property type="evidence" value="ECO:0007669"/>
    <property type="project" value="UniProtKB-KW"/>
</dbReference>
<evidence type="ECO:0000256" key="20">
    <source>
        <dbReference type="ARBA" id="ARBA00023170"/>
    </source>
</evidence>
<keyword evidence="20 25" id="KW-0675">Receptor</keyword>
<proteinExistence type="inferred from homology"/>
<sequence>MFGASCDCIETQWPADELLVKYQYISDFLIAFAYFSIPLELIYFVQKSAFFPYRWVLMQFGAFIVLCGATHLINLWTFSMHSKTVAVVMTVAKIATAFVSCVTALMLVHIIPDLLSVKTRELFLKNKAEELDREMGLIIKQEETGRHVRMLTHEIRSTLDRHIILTTTLDELGRTLDLQECALWMPSQRGLNLQLSHTLNNLIVGSTVPINLPIVNEVFNSAEAIRIPHTCPLARIRPPVGRYNPPEVVAVRVPLLHLSNFLINDWSDVSAKSYAVMVLILPMDGVRKWRDHELELVEVVADQVAVALSHAAILEESMHARDQLMDQNVALDLARQEAEMAIRARNDFLAVMNHEMRTPMHATIALSSLLLETELTPEQRVMIETVLKSSNLLATLINDVLDLSRLEDGSLELDTGTFNLQGVFREVINLIKPIASVKKLSMNLFLGPDVPVYAVGDEKRLMQTILNIVGNAVKFTKEGSVLVVASVTRPESLRDWRPPEFHPVSSDGHFYLRVQVKDSGCGIIPQDIPLLFTKFTQSRSASSRNNGGAGLGLAICKRFVNLMEGHIWIESEGLNKGSTVTFIVKLGICNNQNESTVQLVAPRGRANQGSADLIRHKPLIKDDDGIASSIPRYQRSL</sequence>
<feature type="transmembrane region" description="Helical" evidence="21">
    <location>
        <begin position="22"/>
        <end position="43"/>
    </location>
</feature>
<dbReference type="EC" id="2.7.13.3" evidence="5"/>
<dbReference type="InterPro" id="IPR003018">
    <property type="entry name" value="GAF"/>
</dbReference>
<evidence type="ECO:0000256" key="9">
    <source>
        <dbReference type="ARBA" id="ARBA00022723"/>
    </source>
</evidence>
<dbReference type="CDD" id="cd16922">
    <property type="entry name" value="HATPase_EvgS-ArcB-TorS-like"/>
    <property type="match status" value="1"/>
</dbReference>
<feature type="domain" description="Histidine kinase" evidence="22">
    <location>
        <begin position="351"/>
        <end position="588"/>
    </location>
</feature>
<dbReference type="Pfam" id="PF01590">
    <property type="entry name" value="GAF"/>
    <property type="match status" value="1"/>
</dbReference>
<keyword evidence="11" id="KW-0936">Ethylene signaling pathway</keyword>
<dbReference type="InterPro" id="IPR003594">
    <property type="entry name" value="HATPase_dom"/>
</dbReference>
<dbReference type="EMBL" id="GHES01002987">
    <property type="protein sequence ID" value="MPA33546.1"/>
    <property type="molecule type" value="Transcribed_RNA"/>
</dbReference>
<keyword evidence="14" id="KW-0067">ATP-binding</keyword>
<dbReference type="Pfam" id="PF25487">
    <property type="entry name" value="ETR1_N"/>
    <property type="match status" value="1"/>
</dbReference>
<dbReference type="GO" id="GO:0000155">
    <property type="term" value="F:phosphorelay sensor kinase activity"/>
    <property type="evidence" value="ECO:0007669"/>
    <property type="project" value="InterPro"/>
</dbReference>
<evidence type="ECO:0000256" key="6">
    <source>
        <dbReference type="ARBA" id="ARBA00022553"/>
    </source>
</evidence>
<comment type="similarity">
    <text evidence="4">Belongs to the ethylene receptor family.</text>
</comment>
<dbReference type="SMART" id="SM00065">
    <property type="entry name" value="GAF"/>
    <property type="match status" value="1"/>
</dbReference>
<comment type="subcellular location">
    <subcellularLocation>
        <location evidence="3">Endoplasmic reticulum membrane</location>
        <topology evidence="3">Multi-pass membrane protein</topology>
    </subcellularLocation>
</comment>
<evidence type="ECO:0000256" key="10">
    <source>
        <dbReference type="ARBA" id="ARBA00022741"/>
    </source>
</evidence>
<dbReference type="GO" id="GO:0038199">
    <property type="term" value="F:ethylene receptor activity"/>
    <property type="evidence" value="ECO:0007669"/>
    <property type="project" value="TreeGrafter"/>
</dbReference>
<dbReference type="AlphaFoldDB" id="A0A5B6YNZ4"/>
<evidence type="ECO:0000256" key="12">
    <source>
        <dbReference type="ARBA" id="ARBA00022777"/>
    </source>
</evidence>
<evidence type="ECO:0000256" key="2">
    <source>
        <dbReference type="ARBA" id="ARBA00001935"/>
    </source>
</evidence>
<keyword evidence="15 21" id="KW-1133">Transmembrane helix</keyword>
<dbReference type="InterPro" id="IPR004358">
    <property type="entry name" value="Sig_transdc_His_kin-like_C"/>
</dbReference>
<dbReference type="Gene3D" id="1.10.287.130">
    <property type="match status" value="1"/>
</dbReference>
<dbReference type="InterPro" id="IPR003661">
    <property type="entry name" value="HisK_dim/P_dom"/>
</dbReference>
<dbReference type="PRINTS" id="PR00344">
    <property type="entry name" value="BCTRLSENSOR"/>
</dbReference>
<organism evidence="25">
    <name type="scientific">Davidia involucrata</name>
    <name type="common">Dove tree</name>
    <dbReference type="NCBI Taxonomy" id="16924"/>
    <lineage>
        <taxon>Eukaryota</taxon>
        <taxon>Viridiplantae</taxon>
        <taxon>Streptophyta</taxon>
        <taxon>Embryophyta</taxon>
        <taxon>Tracheophyta</taxon>
        <taxon>Spermatophyta</taxon>
        <taxon>Magnoliopsida</taxon>
        <taxon>eudicotyledons</taxon>
        <taxon>Gunneridae</taxon>
        <taxon>Pentapetalae</taxon>
        <taxon>asterids</taxon>
        <taxon>Cornales</taxon>
        <taxon>Nyssaceae</taxon>
        <taxon>Davidia</taxon>
    </lineage>
</organism>
<keyword evidence="13" id="KW-0256">Endoplasmic reticulum</keyword>
<comment type="catalytic activity">
    <reaction evidence="1">
        <text>ATP + protein L-histidine = ADP + protein N-phospho-L-histidine.</text>
        <dbReference type="EC" id="2.7.13.3"/>
    </reaction>
</comment>
<dbReference type="PANTHER" id="PTHR24423:SF625">
    <property type="entry name" value="ETHYLENE RESPONSE SENSOR 1"/>
    <property type="match status" value="1"/>
</dbReference>
<dbReference type="GO" id="GO:0010105">
    <property type="term" value="P:negative regulation of ethylene-activated signaling pathway"/>
    <property type="evidence" value="ECO:0007669"/>
    <property type="project" value="UniProtKB-ARBA"/>
</dbReference>
<dbReference type="PROSITE" id="PS50109">
    <property type="entry name" value="HIS_KIN"/>
    <property type="match status" value="1"/>
</dbReference>
<evidence type="ECO:0000313" key="23">
    <source>
        <dbReference type="EMBL" id="MPA33545.1"/>
    </source>
</evidence>
<dbReference type="FunFam" id="3.30.450.40:FF:000026">
    <property type="entry name" value="Ethylene response sensor"/>
    <property type="match status" value="1"/>
</dbReference>
<dbReference type="InterPro" id="IPR036890">
    <property type="entry name" value="HATPase_C_sf"/>
</dbReference>
<dbReference type="InterPro" id="IPR029016">
    <property type="entry name" value="GAF-like_dom_sf"/>
</dbReference>
<evidence type="ECO:0000256" key="15">
    <source>
        <dbReference type="ARBA" id="ARBA00022989"/>
    </source>
</evidence>
<evidence type="ECO:0000256" key="4">
    <source>
        <dbReference type="ARBA" id="ARBA00009842"/>
    </source>
</evidence>